<feature type="signal peptide" evidence="1">
    <location>
        <begin position="1"/>
        <end position="23"/>
    </location>
</feature>
<dbReference type="Pfam" id="PF09694">
    <property type="entry name" value="Gcw_chp"/>
    <property type="match status" value="1"/>
</dbReference>
<evidence type="ECO:0008006" key="4">
    <source>
        <dbReference type="Google" id="ProtNLM"/>
    </source>
</evidence>
<dbReference type="EMBL" id="VOSW01000165">
    <property type="protein sequence ID" value="KAE8753836.1"/>
    <property type="molecule type" value="Genomic_DNA"/>
</dbReference>
<feature type="chain" id="PRO_5026761264" description="DUF3034 family protein" evidence="1">
    <location>
        <begin position="24"/>
        <end position="293"/>
    </location>
</feature>
<evidence type="ECO:0000313" key="3">
    <source>
        <dbReference type="Proteomes" id="UP000463700"/>
    </source>
</evidence>
<evidence type="ECO:0000313" key="2">
    <source>
        <dbReference type="EMBL" id="KAE8753836.1"/>
    </source>
</evidence>
<protein>
    <recommendedName>
        <fullName evidence="4">DUF3034 family protein</fullName>
    </recommendedName>
</protein>
<dbReference type="InterPro" id="IPR010239">
    <property type="entry name" value="CHP02001"/>
</dbReference>
<dbReference type="Proteomes" id="UP000463700">
    <property type="component" value="Unassembled WGS sequence"/>
</dbReference>
<name>A0A6N6W0C6_9BURK</name>
<evidence type="ECO:0000256" key="1">
    <source>
        <dbReference type="SAM" id="SignalP"/>
    </source>
</evidence>
<comment type="caution">
    <text evidence="2">The sequence shown here is derived from an EMBL/GenBank/DDBJ whole genome shotgun (WGS) entry which is preliminary data.</text>
</comment>
<organism evidence="2 3">
    <name type="scientific">Paraburkholderia madseniana</name>
    <dbReference type="NCBI Taxonomy" id="2599607"/>
    <lineage>
        <taxon>Bacteria</taxon>
        <taxon>Pseudomonadati</taxon>
        <taxon>Pseudomonadota</taxon>
        <taxon>Betaproteobacteria</taxon>
        <taxon>Burkholderiales</taxon>
        <taxon>Burkholderiaceae</taxon>
        <taxon>Paraburkholderia</taxon>
    </lineage>
</organism>
<accession>A0A6N6W0C6</accession>
<keyword evidence="1" id="KW-0732">Signal</keyword>
<reference evidence="2 3" key="1">
    <citation type="journal article" date="2020" name="Int. J. Syst. Evol. Microbiol.">
        <title>Paraburkholderia madseniana sp. nov., a phenolic acid-degrading bacterium isolated from acidic forest soil.</title>
        <authorList>
            <person name="Wilhelm R.C."/>
            <person name="Murphy S.J.L."/>
            <person name="Feriancek N.M."/>
            <person name="Karasz D.C."/>
            <person name="DeRito C.M."/>
            <person name="Newman J.D."/>
            <person name="Buckley D.H."/>
        </authorList>
    </citation>
    <scope>NUCLEOTIDE SEQUENCE [LARGE SCALE GENOMIC DNA]</scope>
    <source>
        <strain evidence="2 3">RP11</strain>
    </source>
</reference>
<proteinExistence type="predicted"/>
<dbReference type="RefSeq" id="WP_154567427.1">
    <property type="nucleotide sequence ID" value="NZ_VOSW01000165.1"/>
</dbReference>
<dbReference type="OrthoDB" id="9149051at2"/>
<sequence>MTTPRPVWLVFLVALVLCRPVYADDQDVATYSITPRASLMSDIRTRGVSDSLNGPGVKLGIEAAHESGLVAIAEINNVSRTEFTNGNGTAITLAGGWRFGNPDKLHFGIGLATELFPGANFDAPQAFDFTTFTPTNVTGTNYNTDYAVLELGYDRLEGRVISVISKTYRGANTGGVCGAMLQFSSDPTKALECYARGDHGSRGSLLLDLDYKYSIRSDTTLELHTGYQKVANFPEADSFDYRIGLNHVRWGFEWSLAWVGVHVRAHELYVAQDGGSVKATDKPTFVVSVSHRF</sequence>
<gene>
    <name evidence="2" type="ORF">FSO04_42980</name>
</gene>
<dbReference type="AlphaFoldDB" id="A0A6N6W0C6"/>